<feature type="chain" id="PRO_5039135635" description="DUF4232 domain-containing protein" evidence="1">
    <location>
        <begin position="37"/>
        <end position="226"/>
    </location>
</feature>
<evidence type="ECO:0000259" key="2">
    <source>
        <dbReference type="Pfam" id="PF14016"/>
    </source>
</evidence>
<accession>A0A1H7S7S6</accession>
<evidence type="ECO:0000256" key="1">
    <source>
        <dbReference type="SAM" id="SignalP"/>
    </source>
</evidence>
<keyword evidence="4" id="KW-1185">Reference proteome</keyword>
<dbReference type="Proteomes" id="UP000183015">
    <property type="component" value="Unassembled WGS sequence"/>
</dbReference>
<dbReference type="PROSITE" id="PS51257">
    <property type="entry name" value="PROKAR_LIPOPROTEIN"/>
    <property type="match status" value="1"/>
</dbReference>
<dbReference type="Pfam" id="PF14016">
    <property type="entry name" value="DUF4232"/>
    <property type="match status" value="1"/>
</dbReference>
<proteinExistence type="predicted"/>
<protein>
    <recommendedName>
        <fullName evidence="2">DUF4232 domain-containing protein</fullName>
    </recommendedName>
</protein>
<dbReference type="eggNOG" id="ENOG5031HE0">
    <property type="taxonomic scope" value="Bacteria"/>
</dbReference>
<gene>
    <name evidence="3" type="ORF">SAMN05414137_111216</name>
</gene>
<dbReference type="InterPro" id="IPR025326">
    <property type="entry name" value="DUF4232"/>
</dbReference>
<dbReference type="AlphaFoldDB" id="A0A1H7S7S6"/>
<keyword evidence="1" id="KW-0732">Signal</keyword>
<name>A0A1H7S7S6_STRJI</name>
<evidence type="ECO:0000313" key="3">
    <source>
        <dbReference type="EMBL" id="SEL68701.1"/>
    </source>
</evidence>
<dbReference type="OrthoDB" id="4304390at2"/>
<organism evidence="3 4">
    <name type="scientific">Streptacidiphilus jiangxiensis</name>
    <dbReference type="NCBI Taxonomy" id="235985"/>
    <lineage>
        <taxon>Bacteria</taxon>
        <taxon>Bacillati</taxon>
        <taxon>Actinomycetota</taxon>
        <taxon>Actinomycetes</taxon>
        <taxon>Kitasatosporales</taxon>
        <taxon>Streptomycetaceae</taxon>
        <taxon>Streptacidiphilus</taxon>
    </lineage>
</organism>
<dbReference type="EMBL" id="FOAZ01000011">
    <property type="protein sequence ID" value="SEL68701.1"/>
    <property type="molecule type" value="Genomic_DNA"/>
</dbReference>
<dbReference type="RefSeq" id="WP_063773206.1">
    <property type="nucleotide sequence ID" value="NZ_BBPN01000007.1"/>
</dbReference>
<dbReference type="STRING" id="235985.SAMN05414137_111216"/>
<evidence type="ECO:0000313" key="4">
    <source>
        <dbReference type="Proteomes" id="UP000183015"/>
    </source>
</evidence>
<reference evidence="4" key="1">
    <citation type="submission" date="2016-10" db="EMBL/GenBank/DDBJ databases">
        <authorList>
            <person name="Varghese N."/>
        </authorList>
    </citation>
    <scope>NUCLEOTIDE SEQUENCE [LARGE SCALE GENOMIC DNA]</scope>
    <source>
        <strain evidence="4">DSM 45096 / BCRC 16803 / CGMCC 4.1857 / CIP 109030 / JCM 12277 / KCTC 19219 / NBRC 100920 / 33214</strain>
    </source>
</reference>
<feature type="signal peptide" evidence="1">
    <location>
        <begin position="1"/>
        <end position="36"/>
    </location>
</feature>
<sequence>MTTARIRPATVTATLLASACLLLTACQGSGTSAASASAPSSGASAASSASAGAVAASPVSDGGPAATATASAGVPLAVDPVRCTAESLTASPAEAQPSDAATSTYDDFVKLTNTGGHTCTLTGFPTVAVAGEGDPTRNRPLKVTRRGTAHPVRLAPGHSAWLRLTFRVVMGEADGYCASGATPTSAPTLVIGGFANGGAIQIGSVNRGFGECDDVVWVAPFLGTRP</sequence>
<feature type="domain" description="DUF4232" evidence="2">
    <location>
        <begin position="83"/>
        <end position="187"/>
    </location>
</feature>